<reference evidence="2 3" key="1">
    <citation type="submission" date="2016-08" db="EMBL/GenBank/DDBJ databases">
        <authorList>
            <consortium name="Lentinula edodes genome sequencing consortium"/>
            <person name="Sakamoto Y."/>
            <person name="Nakade K."/>
            <person name="Sato S."/>
            <person name="Yoshida Y."/>
            <person name="Miyazaki K."/>
            <person name="Natsume S."/>
            <person name="Konno N."/>
        </authorList>
    </citation>
    <scope>NUCLEOTIDE SEQUENCE [LARGE SCALE GENOMIC DNA]</scope>
    <source>
        <strain evidence="2 3">NBRC 111202</strain>
    </source>
</reference>
<reference evidence="2 3" key="2">
    <citation type="submission" date="2017-02" db="EMBL/GenBank/DDBJ databases">
        <title>A genome survey and senescence transcriptome analysis in Lentinula edodes.</title>
        <authorList>
            <person name="Sakamoto Y."/>
            <person name="Nakade K."/>
            <person name="Sato S."/>
            <person name="Yoshida Y."/>
            <person name="Miyazaki K."/>
            <person name="Natsume S."/>
            <person name="Konno N."/>
        </authorList>
    </citation>
    <scope>NUCLEOTIDE SEQUENCE [LARGE SCALE GENOMIC DNA]</scope>
    <source>
        <strain evidence="2 3">NBRC 111202</strain>
    </source>
</reference>
<comment type="caution">
    <text evidence="2">The sequence shown here is derived from an EMBL/GenBank/DDBJ whole genome shotgun (WGS) entry which is preliminary data.</text>
</comment>
<proteinExistence type="predicted"/>
<evidence type="ECO:0000256" key="1">
    <source>
        <dbReference type="SAM" id="MobiDB-lite"/>
    </source>
</evidence>
<dbReference type="AlphaFoldDB" id="A0A1Q3E271"/>
<name>A0A1Q3E271_LENED</name>
<dbReference type="PANTHER" id="PTHR28027:SF1">
    <property type="entry name" value="CAMP INDEPENDENT REGULATORY PROTEIN (AFU_ORTHOLOGUE AFUA_3G09640)"/>
    <property type="match status" value="1"/>
</dbReference>
<accession>A0A1Q3E271</accession>
<dbReference type="GO" id="GO:0003677">
    <property type="term" value="F:DNA binding"/>
    <property type="evidence" value="ECO:0007669"/>
    <property type="project" value="TreeGrafter"/>
</dbReference>
<evidence type="ECO:0008006" key="4">
    <source>
        <dbReference type="Google" id="ProtNLM"/>
    </source>
</evidence>
<dbReference type="EMBL" id="BDGU01000059">
    <property type="protein sequence ID" value="GAW01330.1"/>
    <property type="molecule type" value="Genomic_DNA"/>
</dbReference>
<evidence type="ECO:0000313" key="3">
    <source>
        <dbReference type="Proteomes" id="UP000188533"/>
    </source>
</evidence>
<feature type="region of interest" description="Disordered" evidence="1">
    <location>
        <begin position="229"/>
        <end position="276"/>
    </location>
</feature>
<dbReference type="InterPro" id="IPR018608">
    <property type="entry name" value="Gti1/Pac2"/>
</dbReference>
<gene>
    <name evidence="2" type="ORF">LENED_002920</name>
</gene>
<keyword evidence="3" id="KW-1185">Reference proteome</keyword>
<protein>
    <recommendedName>
        <fullName evidence="4">cAMP-independent regulatory protein pac2</fullName>
    </recommendedName>
</protein>
<sequence>MESLGRTVRETQLRSTSTLLISVPPHGFSVNTDNRRTRIFMHTDMQQATHPRLHVRDARDAHAVFEAVRQGLLRPAVRRLNEVERSMHVRSGSVFVWEECDDESGLKRWTDGRVWGQSRMREPYLFYDEKLPSDGGSPEQSQRHPNFRFVEGPTRVTHTSSALLHQDRSGGTHTGLIKQAYSAWVTLSPNSKPRKWHLTAYFTYSDLPSIPTIDRDPILSKIAVPSGIYHGGKTRSKSEDDGAYSAVNPPSSRPKTPAIQSSTVHGSASATSSASLPSFHSTVGPYALNPRSAYPQTGSRMSEDHRVIHMLNSRHIS</sequence>
<dbReference type="Pfam" id="PF09729">
    <property type="entry name" value="Gti1_Pac2"/>
    <property type="match status" value="1"/>
</dbReference>
<dbReference type="Proteomes" id="UP000188533">
    <property type="component" value="Unassembled WGS sequence"/>
</dbReference>
<feature type="compositionally biased region" description="Polar residues" evidence="1">
    <location>
        <begin position="248"/>
        <end position="260"/>
    </location>
</feature>
<evidence type="ECO:0000313" key="2">
    <source>
        <dbReference type="EMBL" id="GAW01330.1"/>
    </source>
</evidence>
<feature type="compositionally biased region" description="Low complexity" evidence="1">
    <location>
        <begin position="261"/>
        <end position="276"/>
    </location>
</feature>
<dbReference type="PANTHER" id="PTHR28027">
    <property type="entry name" value="TRANSCRIPTIONAL REGULATOR MIT1"/>
    <property type="match status" value="1"/>
</dbReference>
<organism evidence="2 3">
    <name type="scientific">Lentinula edodes</name>
    <name type="common">Shiitake mushroom</name>
    <name type="synonym">Lentinus edodes</name>
    <dbReference type="NCBI Taxonomy" id="5353"/>
    <lineage>
        <taxon>Eukaryota</taxon>
        <taxon>Fungi</taxon>
        <taxon>Dikarya</taxon>
        <taxon>Basidiomycota</taxon>
        <taxon>Agaricomycotina</taxon>
        <taxon>Agaricomycetes</taxon>
        <taxon>Agaricomycetidae</taxon>
        <taxon>Agaricales</taxon>
        <taxon>Marasmiineae</taxon>
        <taxon>Omphalotaceae</taxon>
        <taxon>Lentinula</taxon>
    </lineage>
</organism>